<evidence type="ECO:0000313" key="3">
    <source>
        <dbReference type="Proteomes" id="UP000077519"/>
    </source>
</evidence>
<dbReference type="Proteomes" id="UP000077519">
    <property type="component" value="Unassembled WGS sequence"/>
</dbReference>
<gene>
    <name evidence="2" type="ORF">A3K89_06395</name>
</gene>
<keyword evidence="1" id="KW-0812">Transmembrane</keyword>
<keyword evidence="1" id="KW-0472">Membrane</keyword>
<reference evidence="2 3" key="1">
    <citation type="submission" date="2016-03" db="EMBL/GenBank/DDBJ databases">
        <title>Genome sequence of Rhodococcus kyotonensis KB10.</title>
        <authorList>
            <person name="Jeong H."/>
            <person name="Hong C.E."/>
            <person name="Jo S.H."/>
            <person name="Park J.M."/>
        </authorList>
    </citation>
    <scope>NUCLEOTIDE SEQUENCE [LARGE SCALE GENOMIC DNA]</scope>
    <source>
        <strain evidence="2 3">KB10</strain>
    </source>
</reference>
<dbReference type="Pfam" id="PF14155">
    <property type="entry name" value="DUF4307"/>
    <property type="match status" value="1"/>
</dbReference>
<keyword evidence="1" id="KW-1133">Transmembrane helix</keyword>
<keyword evidence="3" id="KW-1185">Reference proteome</keyword>
<dbReference type="InterPro" id="IPR025443">
    <property type="entry name" value="DUF4307"/>
</dbReference>
<evidence type="ECO:0000256" key="1">
    <source>
        <dbReference type="SAM" id="Phobius"/>
    </source>
</evidence>
<comment type="caution">
    <text evidence="2">The sequence shown here is derived from an EMBL/GenBank/DDBJ whole genome shotgun (WGS) entry which is preliminary data.</text>
</comment>
<evidence type="ECO:0000313" key="2">
    <source>
        <dbReference type="EMBL" id="OAK52456.1"/>
    </source>
</evidence>
<feature type="transmembrane region" description="Helical" evidence="1">
    <location>
        <begin position="21"/>
        <end position="42"/>
    </location>
</feature>
<proteinExistence type="predicted"/>
<protein>
    <recommendedName>
        <fullName evidence="4">DUF4307 domain-containing protein</fullName>
    </recommendedName>
</protein>
<name>A0A177YAA2_9NOCA</name>
<evidence type="ECO:0008006" key="4">
    <source>
        <dbReference type="Google" id="ProtNLM"/>
    </source>
</evidence>
<dbReference type="RefSeq" id="WP_068427824.1">
    <property type="nucleotide sequence ID" value="NZ_LVHI01000023.1"/>
</dbReference>
<dbReference type="EMBL" id="LVHI01000023">
    <property type="protein sequence ID" value="OAK52456.1"/>
    <property type="molecule type" value="Genomic_DNA"/>
</dbReference>
<accession>A0A177YAA2</accession>
<dbReference type="AlphaFoldDB" id="A0A177YAA2"/>
<sequence>MTATLPEGRYPRSTHRSIGRGVKLAVIALAVVIGLGVAFVAYQRFSVKDVEGTALAFDLLDDETVSIRFSVTRAHPDQEAVCIVRARSRDGSETGRREVLVPGSADREVEVVSEVKTSQPPAVGDVYGCSLNVPQYLRGS</sequence>
<organism evidence="2 3">
    <name type="scientific">Rhodococcoides kyotonense</name>
    <dbReference type="NCBI Taxonomy" id="398843"/>
    <lineage>
        <taxon>Bacteria</taxon>
        <taxon>Bacillati</taxon>
        <taxon>Actinomycetota</taxon>
        <taxon>Actinomycetes</taxon>
        <taxon>Mycobacteriales</taxon>
        <taxon>Nocardiaceae</taxon>
        <taxon>Rhodococcoides</taxon>
    </lineage>
</organism>